<evidence type="ECO:0000256" key="1">
    <source>
        <dbReference type="ARBA" id="ARBA00023125"/>
    </source>
</evidence>
<proteinExistence type="predicted"/>
<gene>
    <name evidence="4" type="ORF">HF849_11005</name>
</gene>
<feature type="domain" description="HTH merR-type" evidence="3">
    <location>
        <begin position="3"/>
        <end position="50"/>
    </location>
</feature>
<reference evidence="4 5" key="1">
    <citation type="submission" date="2020-04" db="EMBL/GenBank/DDBJ databases">
        <authorList>
            <person name="Hitch T.C.A."/>
            <person name="Wylensek D."/>
            <person name="Clavel T."/>
        </authorList>
    </citation>
    <scope>NUCLEOTIDE SEQUENCE [LARGE SCALE GENOMIC DNA]</scope>
    <source>
        <strain evidence="4 5">WB01_NA02</strain>
    </source>
</reference>
<dbReference type="AlphaFoldDB" id="A0A7X9XPF8"/>
<keyword evidence="1 4" id="KW-0238">DNA-binding</keyword>
<dbReference type="InterPro" id="IPR000551">
    <property type="entry name" value="MerR-type_HTH_dom"/>
</dbReference>
<dbReference type="Proteomes" id="UP000587880">
    <property type="component" value="Unassembled WGS sequence"/>
</dbReference>
<keyword evidence="2" id="KW-0472">Membrane</keyword>
<organism evidence="4 5">
    <name type="scientific">Clostridium beijerinckii</name>
    <name type="common">Clostridium MP</name>
    <dbReference type="NCBI Taxonomy" id="1520"/>
    <lineage>
        <taxon>Bacteria</taxon>
        <taxon>Bacillati</taxon>
        <taxon>Bacillota</taxon>
        <taxon>Clostridia</taxon>
        <taxon>Eubacteriales</taxon>
        <taxon>Clostridiaceae</taxon>
        <taxon>Clostridium</taxon>
    </lineage>
</organism>
<dbReference type="PANTHER" id="PTHR30204:SF95">
    <property type="entry name" value="HTH-TYPE TRANSCRIPTIONAL REGULATOR CUER"/>
    <property type="match status" value="1"/>
</dbReference>
<dbReference type="InterPro" id="IPR009061">
    <property type="entry name" value="DNA-bd_dom_put_sf"/>
</dbReference>
<name>A0A7X9XPF8_CLOBE</name>
<dbReference type="Gene3D" id="1.10.1660.10">
    <property type="match status" value="1"/>
</dbReference>
<dbReference type="SMART" id="SM00422">
    <property type="entry name" value="HTH_MERR"/>
    <property type="match status" value="1"/>
</dbReference>
<dbReference type="GO" id="GO:0003700">
    <property type="term" value="F:DNA-binding transcription factor activity"/>
    <property type="evidence" value="ECO:0007669"/>
    <property type="project" value="InterPro"/>
</dbReference>
<evidence type="ECO:0000259" key="3">
    <source>
        <dbReference type="PROSITE" id="PS50937"/>
    </source>
</evidence>
<protein>
    <submittedName>
        <fullName evidence="4">MerR family DNA-binding transcriptional regulator</fullName>
    </submittedName>
</protein>
<dbReference type="PROSITE" id="PS50937">
    <property type="entry name" value="HTH_MERR_2"/>
    <property type="match status" value="1"/>
</dbReference>
<dbReference type="PANTHER" id="PTHR30204">
    <property type="entry name" value="REDOX-CYCLING DRUG-SENSING TRANSCRIPTIONAL ACTIVATOR SOXR"/>
    <property type="match status" value="1"/>
</dbReference>
<evidence type="ECO:0000313" key="5">
    <source>
        <dbReference type="Proteomes" id="UP000587880"/>
    </source>
</evidence>
<dbReference type="EMBL" id="JABAGD010000017">
    <property type="protein sequence ID" value="NMF05268.1"/>
    <property type="molecule type" value="Genomic_DNA"/>
</dbReference>
<feature type="transmembrane region" description="Helical" evidence="2">
    <location>
        <begin position="49"/>
        <end position="68"/>
    </location>
</feature>
<keyword evidence="2" id="KW-0812">Transmembrane</keyword>
<evidence type="ECO:0000313" key="4">
    <source>
        <dbReference type="EMBL" id="NMF05268.1"/>
    </source>
</evidence>
<evidence type="ECO:0000256" key="2">
    <source>
        <dbReference type="SAM" id="Phobius"/>
    </source>
</evidence>
<dbReference type="SUPFAM" id="SSF46955">
    <property type="entry name" value="Putative DNA-binding domain"/>
    <property type="match status" value="1"/>
</dbReference>
<keyword evidence="2" id="KW-1133">Transmembrane helix</keyword>
<sequence>MKYYRIGELAHLARVSTRTVDYYTKIGVIKEKERTSGNHRLYIEEALTWFYLVNIYIMKEIILLNCLFSRKNYIVW</sequence>
<dbReference type="GO" id="GO:0003677">
    <property type="term" value="F:DNA binding"/>
    <property type="evidence" value="ECO:0007669"/>
    <property type="project" value="UniProtKB-KW"/>
</dbReference>
<dbReference type="InterPro" id="IPR047057">
    <property type="entry name" value="MerR_fam"/>
</dbReference>
<comment type="caution">
    <text evidence="4">The sequence shown here is derived from an EMBL/GenBank/DDBJ whole genome shotgun (WGS) entry which is preliminary data.</text>
</comment>
<dbReference type="RefSeq" id="WP_168981962.1">
    <property type="nucleotide sequence ID" value="NZ_JABAGD010000017.1"/>
</dbReference>
<accession>A0A7X9XPF8</accession>
<dbReference type="Pfam" id="PF00376">
    <property type="entry name" value="MerR"/>
    <property type="match status" value="1"/>
</dbReference>